<evidence type="ECO:0000313" key="2">
    <source>
        <dbReference type="EMBL" id="WAH43501.1"/>
    </source>
</evidence>
<keyword evidence="1" id="KW-0472">Membrane</keyword>
<keyword evidence="1" id="KW-0812">Transmembrane</keyword>
<reference evidence="2" key="1">
    <citation type="submission" date="2022-08" db="EMBL/GenBank/DDBJ databases">
        <title>Alicyclobacillus fastidiosus DSM 17978, complete genome.</title>
        <authorList>
            <person name="Wang Q."/>
            <person name="Cai R."/>
            <person name="Wang Z."/>
        </authorList>
    </citation>
    <scope>NUCLEOTIDE SEQUENCE</scope>
    <source>
        <strain evidence="2">DSM 17978</strain>
    </source>
</reference>
<accession>A0ABY6ZKV4</accession>
<name>A0ABY6ZKV4_9BACL</name>
<keyword evidence="3" id="KW-1185">Reference proteome</keyword>
<evidence type="ECO:0000313" key="3">
    <source>
        <dbReference type="Proteomes" id="UP001164761"/>
    </source>
</evidence>
<organism evidence="2 3">
    <name type="scientific">Alicyclobacillus fastidiosus</name>
    <dbReference type="NCBI Taxonomy" id="392011"/>
    <lineage>
        <taxon>Bacteria</taxon>
        <taxon>Bacillati</taxon>
        <taxon>Bacillota</taxon>
        <taxon>Bacilli</taxon>
        <taxon>Bacillales</taxon>
        <taxon>Alicyclobacillaceae</taxon>
        <taxon>Alicyclobacillus</taxon>
    </lineage>
</organism>
<feature type="transmembrane region" description="Helical" evidence="1">
    <location>
        <begin position="20"/>
        <end position="44"/>
    </location>
</feature>
<protein>
    <submittedName>
        <fullName evidence="2">Uncharacterized protein</fullName>
    </submittedName>
</protein>
<dbReference type="EMBL" id="CP104067">
    <property type="protein sequence ID" value="WAH43501.1"/>
    <property type="molecule type" value="Genomic_DNA"/>
</dbReference>
<dbReference type="Proteomes" id="UP001164761">
    <property type="component" value="Chromosome"/>
</dbReference>
<proteinExistence type="predicted"/>
<dbReference type="RefSeq" id="WP_268007383.1">
    <property type="nucleotide sequence ID" value="NZ_BSUT01000001.1"/>
</dbReference>
<evidence type="ECO:0000256" key="1">
    <source>
        <dbReference type="SAM" id="Phobius"/>
    </source>
</evidence>
<sequence>MVAMVADEGGVCGTESFTEGIAIGGIIIAVGAVFALMAMAGLTIW</sequence>
<keyword evidence="1" id="KW-1133">Transmembrane helix</keyword>
<gene>
    <name evidence="2" type="ORF">NZD89_09015</name>
</gene>